<dbReference type="Proteomes" id="UP000000768">
    <property type="component" value="Chromosome 1"/>
</dbReference>
<reference evidence="1 2" key="1">
    <citation type="journal article" date="2009" name="Nature">
        <title>The Sorghum bicolor genome and the diversification of grasses.</title>
        <authorList>
            <person name="Paterson A.H."/>
            <person name="Bowers J.E."/>
            <person name="Bruggmann R."/>
            <person name="Dubchak I."/>
            <person name="Grimwood J."/>
            <person name="Gundlach H."/>
            <person name="Haberer G."/>
            <person name="Hellsten U."/>
            <person name="Mitros T."/>
            <person name="Poliakov A."/>
            <person name="Schmutz J."/>
            <person name="Spannagl M."/>
            <person name="Tang H."/>
            <person name="Wang X."/>
            <person name="Wicker T."/>
            <person name="Bharti A.K."/>
            <person name="Chapman J."/>
            <person name="Feltus F.A."/>
            <person name="Gowik U."/>
            <person name="Grigoriev I.V."/>
            <person name="Lyons E."/>
            <person name="Maher C.A."/>
            <person name="Martis M."/>
            <person name="Narechania A."/>
            <person name="Otillar R.P."/>
            <person name="Penning B.W."/>
            <person name="Salamov A.A."/>
            <person name="Wang Y."/>
            <person name="Zhang L."/>
            <person name="Carpita N.C."/>
            <person name="Freeling M."/>
            <person name="Gingle A.R."/>
            <person name="Hash C.T."/>
            <person name="Keller B."/>
            <person name="Klein P."/>
            <person name="Kresovich S."/>
            <person name="McCann M.C."/>
            <person name="Ming R."/>
            <person name="Peterson D.G."/>
            <person name="Mehboob-ur-Rahman"/>
            <person name="Ware D."/>
            <person name="Westhoff P."/>
            <person name="Mayer K.F."/>
            <person name="Messing J."/>
            <person name="Rokhsar D.S."/>
        </authorList>
    </citation>
    <scope>NUCLEOTIDE SEQUENCE [LARGE SCALE GENOMIC DNA]</scope>
    <source>
        <strain evidence="2">cv. BTx623</strain>
    </source>
</reference>
<evidence type="ECO:0000313" key="1">
    <source>
        <dbReference type="EMBL" id="KXG37774.1"/>
    </source>
</evidence>
<proteinExistence type="predicted"/>
<gene>
    <name evidence="1" type="ORF">SORBI_3001G124900</name>
</gene>
<dbReference type="Gramene" id="KXG37774">
    <property type="protein sequence ID" value="KXG37774"/>
    <property type="gene ID" value="SORBI_3001G124900"/>
</dbReference>
<name>A0A1B6QIM2_SORBI</name>
<organism evidence="1 2">
    <name type="scientific">Sorghum bicolor</name>
    <name type="common">Sorghum</name>
    <name type="synonym">Sorghum vulgare</name>
    <dbReference type="NCBI Taxonomy" id="4558"/>
    <lineage>
        <taxon>Eukaryota</taxon>
        <taxon>Viridiplantae</taxon>
        <taxon>Streptophyta</taxon>
        <taxon>Embryophyta</taxon>
        <taxon>Tracheophyta</taxon>
        <taxon>Spermatophyta</taxon>
        <taxon>Magnoliopsida</taxon>
        <taxon>Liliopsida</taxon>
        <taxon>Poales</taxon>
        <taxon>Poaceae</taxon>
        <taxon>PACMAD clade</taxon>
        <taxon>Panicoideae</taxon>
        <taxon>Andropogonodae</taxon>
        <taxon>Andropogoneae</taxon>
        <taxon>Sorghinae</taxon>
        <taxon>Sorghum</taxon>
    </lineage>
</organism>
<keyword evidence="2" id="KW-1185">Reference proteome</keyword>
<accession>A0A1B6QIM2</accession>
<sequence>MRGRSSSGSDEGYDELALSSLMGVPSRRGQCTVRHRRGDESLFLSSRLHPRIAFCSVPPTYNLSVLPPVGCGPWGVASWMSGLKCASS</sequence>
<protein>
    <submittedName>
        <fullName evidence="1">Uncharacterized protein</fullName>
    </submittedName>
</protein>
<dbReference type="InParanoid" id="A0A1B6QIM2"/>
<dbReference type="EMBL" id="CM000760">
    <property type="protein sequence ID" value="KXG37774.1"/>
    <property type="molecule type" value="Genomic_DNA"/>
</dbReference>
<dbReference type="AlphaFoldDB" id="A0A1B6QIM2"/>
<reference evidence="2" key="2">
    <citation type="journal article" date="2018" name="Plant J.">
        <title>The Sorghum bicolor reference genome: improved assembly, gene annotations, a transcriptome atlas, and signatures of genome organization.</title>
        <authorList>
            <person name="McCormick R.F."/>
            <person name="Truong S.K."/>
            <person name="Sreedasyam A."/>
            <person name="Jenkins J."/>
            <person name="Shu S."/>
            <person name="Sims D."/>
            <person name="Kennedy M."/>
            <person name="Amirebrahimi M."/>
            <person name="Weers B.D."/>
            <person name="McKinley B."/>
            <person name="Mattison A."/>
            <person name="Morishige D.T."/>
            <person name="Grimwood J."/>
            <person name="Schmutz J."/>
            <person name="Mullet J.E."/>
        </authorList>
    </citation>
    <scope>NUCLEOTIDE SEQUENCE [LARGE SCALE GENOMIC DNA]</scope>
    <source>
        <strain evidence="2">cv. BTx623</strain>
    </source>
</reference>
<evidence type="ECO:0000313" key="2">
    <source>
        <dbReference type="Proteomes" id="UP000000768"/>
    </source>
</evidence>